<gene>
    <name evidence="11" type="ORF">JOF55_004516</name>
</gene>
<evidence type="ECO:0000313" key="12">
    <source>
        <dbReference type="Proteomes" id="UP001180845"/>
    </source>
</evidence>
<keyword evidence="5 10" id="KW-0547">Nucleotide-binding</keyword>
<dbReference type="GO" id="GO:0019521">
    <property type="term" value="P:D-gluconate metabolic process"/>
    <property type="evidence" value="ECO:0007669"/>
    <property type="project" value="UniProtKB-KW"/>
</dbReference>
<comment type="pathway">
    <text evidence="1">Carbohydrate acid metabolism.</text>
</comment>
<dbReference type="CDD" id="cd02021">
    <property type="entry name" value="GntK"/>
    <property type="match status" value="1"/>
</dbReference>
<name>A0AAE3ZHU7_9ACTN</name>
<dbReference type="RefSeq" id="WP_310277931.1">
    <property type="nucleotide sequence ID" value="NZ_JAVDXW010000001.1"/>
</dbReference>
<dbReference type="GO" id="GO:0005737">
    <property type="term" value="C:cytoplasm"/>
    <property type="evidence" value="ECO:0007669"/>
    <property type="project" value="TreeGrafter"/>
</dbReference>
<evidence type="ECO:0000256" key="6">
    <source>
        <dbReference type="ARBA" id="ARBA00022777"/>
    </source>
</evidence>
<dbReference type="NCBIfam" id="TIGR01313">
    <property type="entry name" value="therm_gnt_kin"/>
    <property type="match status" value="1"/>
</dbReference>
<dbReference type="FunFam" id="3.40.50.300:FF:000522">
    <property type="entry name" value="Gluconokinase"/>
    <property type="match status" value="1"/>
</dbReference>
<evidence type="ECO:0000256" key="7">
    <source>
        <dbReference type="ARBA" id="ARBA00022840"/>
    </source>
</evidence>
<comment type="catalytic activity">
    <reaction evidence="9 10">
        <text>D-gluconate + ATP = 6-phospho-D-gluconate + ADP + H(+)</text>
        <dbReference type="Rhea" id="RHEA:19433"/>
        <dbReference type="ChEBI" id="CHEBI:15378"/>
        <dbReference type="ChEBI" id="CHEBI:18391"/>
        <dbReference type="ChEBI" id="CHEBI:30616"/>
        <dbReference type="ChEBI" id="CHEBI:58759"/>
        <dbReference type="ChEBI" id="CHEBI:456216"/>
        <dbReference type="EC" id="2.7.1.12"/>
    </reaction>
</comment>
<keyword evidence="4 10" id="KW-0808">Transferase</keyword>
<dbReference type="EMBL" id="JAVDXW010000001">
    <property type="protein sequence ID" value="MDR7304335.1"/>
    <property type="molecule type" value="Genomic_DNA"/>
</dbReference>
<keyword evidence="7 10" id="KW-0067">ATP-binding</keyword>
<proteinExistence type="inferred from homology"/>
<comment type="caution">
    <text evidence="11">The sequence shown here is derived from an EMBL/GenBank/DDBJ whole genome shotgun (WGS) entry which is preliminary data.</text>
</comment>
<evidence type="ECO:0000256" key="10">
    <source>
        <dbReference type="RuleBase" id="RU363066"/>
    </source>
</evidence>
<reference evidence="11" key="1">
    <citation type="submission" date="2023-07" db="EMBL/GenBank/DDBJ databases">
        <title>Sequencing the genomes of 1000 actinobacteria strains.</title>
        <authorList>
            <person name="Klenk H.-P."/>
        </authorList>
    </citation>
    <scope>NUCLEOTIDE SEQUENCE</scope>
    <source>
        <strain evidence="11">DSM 45977</strain>
    </source>
</reference>
<dbReference type="Pfam" id="PF13671">
    <property type="entry name" value="AAA_33"/>
    <property type="match status" value="1"/>
</dbReference>
<evidence type="ECO:0000256" key="2">
    <source>
        <dbReference type="ARBA" id="ARBA00008420"/>
    </source>
</evidence>
<dbReference type="GO" id="GO:0005524">
    <property type="term" value="F:ATP binding"/>
    <property type="evidence" value="ECO:0007669"/>
    <property type="project" value="UniProtKB-KW"/>
</dbReference>
<dbReference type="GO" id="GO:0046316">
    <property type="term" value="F:gluconokinase activity"/>
    <property type="evidence" value="ECO:0007669"/>
    <property type="project" value="UniProtKB-EC"/>
</dbReference>
<dbReference type="EC" id="2.7.1.12" evidence="3 10"/>
<dbReference type="PANTHER" id="PTHR43442">
    <property type="entry name" value="GLUCONOKINASE-RELATED"/>
    <property type="match status" value="1"/>
</dbReference>
<evidence type="ECO:0000256" key="4">
    <source>
        <dbReference type="ARBA" id="ARBA00022679"/>
    </source>
</evidence>
<evidence type="ECO:0000256" key="3">
    <source>
        <dbReference type="ARBA" id="ARBA00012054"/>
    </source>
</evidence>
<dbReference type="SUPFAM" id="SSF52540">
    <property type="entry name" value="P-loop containing nucleoside triphosphate hydrolases"/>
    <property type="match status" value="1"/>
</dbReference>
<keyword evidence="6 10" id="KW-0418">Kinase</keyword>
<protein>
    <recommendedName>
        <fullName evidence="3 10">Gluconokinase</fullName>
        <ecNumber evidence="3 10">2.7.1.12</ecNumber>
    </recommendedName>
</protein>
<dbReference type="InterPro" id="IPR027417">
    <property type="entry name" value="P-loop_NTPase"/>
</dbReference>
<evidence type="ECO:0000256" key="8">
    <source>
        <dbReference type="ARBA" id="ARBA00023064"/>
    </source>
</evidence>
<evidence type="ECO:0000256" key="9">
    <source>
        <dbReference type="ARBA" id="ARBA00048090"/>
    </source>
</evidence>
<comment type="similarity">
    <text evidence="2 10">Belongs to the gluconokinase GntK/GntV family.</text>
</comment>
<accession>A0AAE3ZHU7</accession>
<sequence>MTGEAAERALEAAVAQSLFCDAVVIMGVSGCGKSTIGAALAQRLNWQHLDADDFHPQHNIDKMRAGTPLTDADRMPWLERLRDELDRRATAGEPAVLACSALKRTYRDILRGGAGAVGFVHLRANREDLVERLTGRNGHFFPAALIDSQLATLEEPDADEGALIAAATEKPERIVERVLATWQT</sequence>
<dbReference type="Gene3D" id="3.40.50.300">
    <property type="entry name" value="P-loop containing nucleotide triphosphate hydrolases"/>
    <property type="match status" value="1"/>
</dbReference>
<dbReference type="PANTHER" id="PTHR43442:SF3">
    <property type="entry name" value="GLUCONOKINASE-RELATED"/>
    <property type="match status" value="1"/>
</dbReference>
<organism evidence="11 12">
    <name type="scientific">Haloactinomyces albus</name>
    <dbReference type="NCBI Taxonomy" id="1352928"/>
    <lineage>
        <taxon>Bacteria</taxon>
        <taxon>Bacillati</taxon>
        <taxon>Actinomycetota</taxon>
        <taxon>Actinomycetes</taxon>
        <taxon>Actinopolysporales</taxon>
        <taxon>Actinopolysporaceae</taxon>
        <taxon>Haloactinomyces</taxon>
    </lineage>
</organism>
<evidence type="ECO:0000256" key="5">
    <source>
        <dbReference type="ARBA" id="ARBA00022741"/>
    </source>
</evidence>
<keyword evidence="8" id="KW-0311">Gluconate utilization</keyword>
<dbReference type="Proteomes" id="UP001180845">
    <property type="component" value="Unassembled WGS sequence"/>
</dbReference>
<dbReference type="AlphaFoldDB" id="A0AAE3ZHU7"/>
<dbReference type="InterPro" id="IPR006001">
    <property type="entry name" value="Therm_gnt_kin"/>
</dbReference>
<evidence type="ECO:0000256" key="1">
    <source>
        <dbReference type="ARBA" id="ARBA00004761"/>
    </source>
</evidence>
<keyword evidence="12" id="KW-1185">Reference proteome</keyword>
<evidence type="ECO:0000313" key="11">
    <source>
        <dbReference type="EMBL" id="MDR7304335.1"/>
    </source>
</evidence>